<dbReference type="GO" id="GO:0097367">
    <property type="term" value="F:carbohydrate derivative binding"/>
    <property type="evidence" value="ECO:0007669"/>
    <property type="project" value="InterPro"/>
</dbReference>
<dbReference type="GO" id="GO:0004347">
    <property type="term" value="F:glucose-6-phosphate isomerase activity"/>
    <property type="evidence" value="ECO:0007669"/>
    <property type="project" value="UniProtKB-UniRule"/>
</dbReference>
<dbReference type="FunFam" id="3.40.50.10490:FF:000004">
    <property type="entry name" value="Glucose-6-phosphate isomerase"/>
    <property type="match status" value="1"/>
</dbReference>
<dbReference type="PROSITE" id="PS51463">
    <property type="entry name" value="P_GLUCOSE_ISOMERASE_3"/>
    <property type="match status" value="1"/>
</dbReference>
<evidence type="ECO:0000256" key="6">
    <source>
        <dbReference type="ARBA" id="ARBA00029321"/>
    </source>
</evidence>
<feature type="active site" evidence="7">
    <location>
        <position position="519"/>
    </location>
</feature>
<dbReference type="EMBL" id="ADHO01000054">
    <property type="protein sequence ID" value="EFX42220.1"/>
    <property type="molecule type" value="Genomic_DNA"/>
</dbReference>
<dbReference type="PROSITE" id="PS00765">
    <property type="entry name" value="P_GLUCOSE_ISOMERASE_1"/>
    <property type="match status" value="1"/>
</dbReference>
<dbReference type="SUPFAM" id="SSF53697">
    <property type="entry name" value="SIS domain"/>
    <property type="match status" value="1"/>
</dbReference>
<evidence type="ECO:0000313" key="10">
    <source>
        <dbReference type="Proteomes" id="UP000054093"/>
    </source>
</evidence>
<dbReference type="InterPro" id="IPR035482">
    <property type="entry name" value="SIS_PGI_2"/>
</dbReference>
<gene>
    <name evidence="7 9" type="primary">pgi</name>
    <name evidence="9" type="ORF">HSUHS5_0334</name>
</gene>
<comment type="subcellular location">
    <subcellularLocation>
        <location evidence="7">Cytoplasm</location>
    </subcellularLocation>
</comment>
<dbReference type="EC" id="5.3.1.9" evidence="7"/>
<comment type="pathway">
    <text evidence="7">Carbohydrate biosynthesis; gluconeogenesis.</text>
</comment>
<evidence type="ECO:0000256" key="3">
    <source>
        <dbReference type="ARBA" id="ARBA00022432"/>
    </source>
</evidence>
<dbReference type="InterPro" id="IPR046348">
    <property type="entry name" value="SIS_dom_sf"/>
</dbReference>
<sequence length="557" mass="63400">MKNLEECMKTLTQLQSFKDLLEHFNTIKTIHMKDMFKEDPSRATRYFLKTGSIYLDYSKNRINNTTLKLLRALAQECGLKHKIEAMFSGAKINTTEERAVLHTALRYQGESPIIEEGQNVLPQVRAVLERMEAFSDALRCGEWLGYTNQVITDVVNIGIGGSDLGALMVCKALKHYGSPRLNVHFISNVDGTQIQGVLDKIYPETTLFIIASKTFSTQETLTNALSARQWFLAHALDECHIAKHFVAVSTNKEAVQDFGIDTENMFSFWNWVGGRYSLWSAVGLSIMIYLGKQNFKSLLQGAYEMDEHFKNAPFEQNMPVILALLGIWYINLFDAGSHLIAPYDQYLRYFPRFIQQLDMESNGKSTTLEGQVVDYDTGPIIWGDVGTNAQHAFFQLLHQGTHISPIDFIVSLSKEGHLPEHHDILVSNMFAQAQAFMEGKEYEEAFKELLKMGYSEQKASKLAHHRIFSGNRPSNVILLETICPKSVGALIALYEHKIFIQGVIWNINSFDQWGVELGKELTKDILARLRHEPSQKHQDSSTEHLISLYIKFNQDKK</sequence>
<evidence type="ECO:0000256" key="2">
    <source>
        <dbReference type="ARBA" id="ARBA00006604"/>
    </source>
</evidence>
<organism evidence="9 10">
    <name type="scientific">Helicobacter suis HS5</name>
    <dbReference type="NCBI Taxonomy" id="710394"/>
    <lineage>
        <taxon>Bacteria</taxon>
        <taxon>Pseudomonadati</taxon>
        <taxon>Campylobacterota</taxon>
        <taxon>Epsilonproteobacteria</taxon>
        <taxon>Campylobacterales</taxon>
        <taxon>Helicobacteraceae</taxon>
        <taxon>Helicobacter</taxon>
    </lineage>
</organism>
<comment type="caution">
    <text evidence="9">The sequence shown here is derived from an EMBL/GenBank/DDBJ whole genome shotgun (WGS) entry which is preliminary data.</text>
</comment>
<dbReference type="InterPro" id="IPR023096">
    <property type="entry name" value="G6P_Isomerase_C"/>
</dbReference>
<evidence type="ECO:0000256" key="7">
    <source>
        <dbReference type="HAMAP-Rule" id="MF_00473"/>
    </source>
</evidence>
<dbReference type="GO" id="GO:0048029">
    <property type="term" value="F:monosaccharide binding"/>
    <property type="evidence" value="ECO:0007669"/>
    <property type="project" value="TreeGrafter"/>
</dbReference>
<keyword evidence="7" id="KW-0963">Cytoplasm</keyword>
<dbReference type="GO" id="GO:0005829">
    <property type="term" value="C:cytosol"/>
    <property type="evidence" value="ECO:0007669"/>
    <property type="project" value="TreeGrafter"/>
</dbReference>
<feature type="active site" description="Proton donor" evidence="7">
    <location>
        <position position="360"/>
    </location>
</feature>
<evidence type="ECO:0000256" key="1">
    <source>
        <dbReference type="ARBA" id="ARBA00004926"/>
    </source>
</evidence>
<name>E7G328_9HELI</name>
<evidence type="ECO:0000256" key="5">
    <source>
        <dbReference type="ARBA" id="ARBA00023235"/>
    </source>
</evidence>
<reference evidence="9 10" key="1">
    <citation type="journal article" date="2011" name="Vet. Res.">
        <title>Genome sequence of Helicobacter suis supports its role in gastric pathology.</title>
        <authorList>
            <person name="Vermoote M."/>
            <person name="Vandekerckhove T.T."/>
            <person name="Flahou B."/>
            <person name="Pasmans F."/>
            <person name="Smet A."/>
            <person name="De Groote D."/>
            <person name="Van Criekinge W."/>
            <person name="Ducatelle R."/>
            <person name="Haesebrouck F."/>
        </authorList>
    </citation>
    <scope>NUCLEOTIDE SEQUENCE [LARGE SCALE GENOMIC DNA]</scope>
    <source>
        <strain evidence="9 10">HS5</strain>
    </source>
</reference>
<dbReference type="PANTHER" id="PTHR11469:SF1">
    <property type="entry name" value="GLUCOSE-6-PHOSPHATE ISOMERASE"/>
    <property type="match status" value="1"/>
</dbReference>
<dbReference type="InterPro" id="IPR001672">
    <property type="entry name" value="G6P_Isomerase"/>
</dbReference>
<dbReference type="Proteomes" id="UP000054093">
    <property type="component" value="Unassembled WGS sequence"/>
</dbReference>
<keyword evidence="4 7" id="KW-0324">Glycolysis</keyword>
<dbReference type="HAMAP" id="MF_00473">
    <property type="entry name" value="G6P_isomerase"/>
    <property type="match status" value="1"/>
</dbReference>
<dbReference type="InterPro" id="IPR018189">
    <property type="entry name" value="Phosphoglucose_isomerase_CS"/>
</dbReference>
<dbReference type="PANTHER" id="PTHR11469">
    <property type="entry name" value="GLUCOSE-6-PHOSPHATE ISOMERASE"/>
    <property type="match status" value="1"/>
</dbReference>
<dbReference type="InterPro" id="IPR035476">
    <property type="entry name" value="SIS_PGI_1"/>
</dbReference>
<keyword evidence="3 7" id="KW-0312">Gluconeogenesis</keyword>
<protein>
    <recommendedName>
        <fullName evidence="7">Glucose-6-phosphate isomerase</fullName>
        <shortName evidence="7">GPI</shortName>
        <ecNumber evidence="7">5.3.1.9</ecNumber>
    </recommendedName>
    <alternativeName>
        <fullName evidence="7">Phosphoglucose isomerase</fullName>
        <shortName evidence="7">PGI</shortName>
    </alternativeName>
    <alternativeName>
        <fullName evidence="7">Phosphohexose isomerase</fullName>
        <shortName evidence="7">PHI</shortName>
    </alternativeName>
</protein>
<dbReference type="PRINTS" id="PR00662">
    <property type="entry name" value="G6PISOMERASE"/>
</dbReference>
<proteinExistence type="inferred from homology"/>
<keyword evidence="5 7" id="KW-0413">Isomerase</keyword>
<feature type="active site" evidence="7">
    <location>
        <position position="391"/>
    </location>
</feature>
<dbReference type="UniPathway" id="UPA00109">
    <property type="reaction ID" value="UER00181"/>
</dbReference>
<dbReference type="Gene3D" id="1.10.1390.10">
    <property type="match status" value="1"/>
</dbReference>
<accession>E7G328</accession>
<dbReference type="Pfam" id="PF00342">
    <property type="entry name" value="PGI"/>
    <property type="match status" value="1"/>
</dbReference>
<comment type="catalytic activity">
    <reaction evidence="6 7 8">
        <text>alpha-D-glucose 6-phosphate = beta-D-fructose 6-phosphate</text>
        <dbReference type="Rhea" id="RHEA:11816"/>
        <dbReference type="ChEBI" id="CHEBI:57634"/>
        <dbReference type="ChEBI" id="CHEBI:58225"/>
        <dbReference type="EC" id="5.3.1.9"/>
    </reaction>
</comment>
<dbReference type="AlphaFoldDB" id="E7G328"/>
<dbReference type="PROSITE" id="PS00174">
    <property type="entry name" value="P_GLUCOSE_ISOMERASE_2"/>
    <property type="match status" value="1"/>
</dbReference>
<dbReference type="GO" id="GO:0006094">
    <property type="term" value="P:gluconeogenesis"/>
    <property type="evidence" value="ECO:0007669"/>
    <property type="project" value="UniProtKB-UniRule"/>
</dbReference>
<evidence type="ECO:0000256" key="4">
    <source>
        <dbReference type="ARBA" id="ARBA00023152"/>
    </source>
</evidence>
<dbReference type="GO" id="GO:0006096">
    <property type="term" value="P:glycolytic process"/>
    <property type="evidence" value="ECO:0007669"/>
    <property type="project" value="UniProtKB-UniRule"/>
</dbReference>
<evidence type="ECO:0000256" key="8">
    <source>
        <dbReference type="RuleBase" id="RU000612"/>
    </source>
</evidence>
<comment type="function">
    <text evidence="7">Catalyzes the reversible isomerization of glucose-6-phosphate to fructose-6-phosphate.</text>
</comment>
<dbReference type="NCBIfam" id="NF001211">
    <property type="entry name" value="PRK00179.1"/>
    <property type="match status" value="1"/>
</dbReference>
<dbReference type="Gene3D" id="3.40.50.10490">
    <property type="entry name" value="Glucose-6-phosphate isomerase like protein, domain 1"/>
    <property type="match status" value="2"/>
</dbReference>
<dbReference type="UniPathway" id="UPA00138"/>
<comment type="pathway">
    <text evidence="1 7 8">Carbohydrate degradation; glycolysis; D-glyceraldehyde 3-phosphate and glycerone phosphate from D-glucose: step 2/4.</text>
</comment>
<comment type="similarity">
    <text evidence="2 7 8">Belongs to the GPI family.</text>
</comment>
<evidence type="ECO:0000313" key="9">
    <source>
        <dbReference type="EMBL" id="EFX42220.1"/>
    </source>
</evidence>
<dbReference type="GO" id="GO:0051156">
    <property type="term" value="P:glucose 6-phosphate metabolic process"/>
    <property type="evidence" value="ECO:0007669"/>
    <property type="project" value="TreeGrafter"/>
</dbReference>
<dbReference type="CDD" id="cd05015">
    <property type="entry name" value="SIS_PGI_1"/>
    <property type="match status" value="1"/>
</dbReference>
<dbReference type="CDD" id="cd05016">
    <property type="entry name" value="SIS_PGI_2"/>
    <property type="match status" value="1"/>
</dbReference>